<evidence type="ECO:0000256" key="2">
    <source>
        <dbReference type="ARBA" id="ARBA00005262"/>
    </source>
</evidence>
<evidence type="ECO:0000313" key="8">
    <source>
        <dbReference type="EMBL" id="NIZ69186.1"/>
    </source>
</evidence>
<evidence type="ECO:0000256" key="4">
    <source>
        <dbReference type="ARBA" id="ARBA00022692"/>
    </source>
</evidence>
<dbReference type="Proteomes" id="UP000778951">
    <property type="component" value="Unassembled WGS sequence"/>
</dbReference>
<keyword evidence="6 7" id="KW-0472">Membrane</keyword>
<dbReference type="GO" id="GO:0015109">
    <property type="term" value="F:chromate transmembrane transporter activity"/>
    <property type="evidence" value="ECO:0007669"/>
    <property type="project" value="InterPro"/>
</dbReference>
<dbReference type="PANTHER" id="PTHR43663:SF2">
    <property type="entry name" value="CHROMATE TRANSPORT PROTEIN-RELATED"/>
    <property type="match status" value="1"/>
</dbReference>
<keyword evidence="4 7" id="KW-0812">Transmembrane</keyword>
<protein>
    <submittedName>
        <fullName evidence="8">Chromate transporter</fullName>
    </submittedName>
</protein>
<gene>
    <name evidence="8" type="ORF">HCT48_03030</name>
</gene>
<feature type="transmembrane region" description="Helical" evidence="7">
    <location>
        <begin position="110"/>
        <end position="131"/>
    </location>
</feature>
<sequence length="188" mass="20750">MSQYSNHSLFLSFFKIGLFTFGGGMAMIPWLEEELQRYGMSREEILRIFSLAQSMPGMIATNVSTIVGRKLNGFWGSVWATSGVIFPSFVIILVIALGFSSLLYQTSMQGALKAIRATAAIMILFSASSLIKKTLSGKKIPTKLRAMSIVLAIILLSLFTRLNPIIFILTAILTASIEYLIRKKRGSL</sequence>
<dbReference type="PANTHER" id="PTHR43663">
    <property type="entry name" value="CHROMATE TRANSPORT PROTEIN-RELATED"/>
    <property type="match status" value="1"/>
</dbReference>
<keyword evidence="3" id="KW-1003">Cell membrane</keyword>
<evidence type="ECO:0000256" key="7">
    <source>
        <dbReference type="SAM" id="Phobius"/>
    </source>
</evidence>
<comment type="similarity">
    <text evidence="2">Belongs to the chromate ion transporter (CHR) (TC 2.A.51) family.</text>
</comment>
<evidence type="ECO:0000256" key="1">
    <source>
        <dbReference type="ARBA" id="ARBA00004651"/>
    </source>
</evidence>
<dbReference type="EMBL" id="JAATLM010000001">
    <property type="protein sequence ID" value="NIZ69186.1"/>
    <property type="molecule type" value="Genomic_DNA"/>
</dbReference>
<name>A0A968KZC4_9SPIO</name>
<feature type="transmembrane region" description="Helical" evidence="7">
    <location>
        <begin position="9"/>
        <end position="28"/>
    </location>
</feature>
<comment type="caution">
    <text evidence="8">The sequence shown here is derived from an EMBL/GenBank/DDBJ whole genome shotgun (WGS) entry which is preliminary data.</text>
</comment>
<reference evidence="8" key="1">
    <citation type="submission" date="2020-03" db="EMBL/GenBank/DDBJ databases">
        <title>Spirochaetal bacteria isolated from arthropods constitute a novel genus Entomospira genus novum within the order Spirochaetales.</title>
        <authorList>
            <person name="Grana-Miraglia L."/>
            <person name="Sikutova S."/>
            <person name="Fingerle V."/>
            <person name="Sing A."/>
            <person name="Castillo-Ramirez S."/>
            <person name="Margos G."/>
            <person name="Rudolf I."/>
        </authorList>
    </citation>
    <scope>NUCLEOTIDE SEQUENCE</scope>
    <source>
        <strain evidence="8">BR149</strain>
    </source>
</reference>
<feature type="transmembrane region" description="Helical" evidence="7">
    <location>
        <begin position="79"/>
        <end position="104"/>
    </location>
</feature>
<dbReference type="InterPro" id="IPR003370">
    <property type="entry name" value="Chromate_transpt"/>
</dbReference>
<dbReference type="RefSeq" id="WP_167695284.1">
    <property type="nucleotide sequence ID" value="NZ_CP118181.1"/>
</dbReference>
<comment type="subcellular location">
    <subcellularLocation>
        <location evidence="1">Cell membrane</location>
        <topology evidence="1">Multi-pass membrane protein</topology>
    </subcellularLocation>
</comment>
<organism evidence="8 9">
    <name type="scientific">Entomospira culicis</name>
    <dbReference type="NCBI Taxonomy" id="2719989"/>
    <lineage>
        <taxon>Bacteria</taxon>
        <taxon>Pseudomonadati</taxon>
        <taxon>Spirochaetota</taxon>
        <taxon>Spirochaetia</taxon>
        <taxon>Spirochaetales</taxon>
        <taxon>Spirochaetaceae</taxon>
        <taxon>Entomospira</taxon>
    </lineage>
</organism>
<evidence type="ECO:0000313" key="9">
    <source>
        <dbReference type="Proteomes" id="UP000778951"/>
    </source>
</evidence>
<dbReference type="InterPro" id="IPR052518">
    <property type="entry name" value="CHR_Transporter"/>
</dbReference>
<keyword evidence="9" id="KW-1185">Reference proteome</keyword>
<evidence type="ECO:0000256" key="6">
    <source>
        <dbReference type="ARBA" id="ARBA00023136"/>
    </source>
</evidence>
<evidence type="ECO:0000256" key="5">
    <source>
        <dbReference type="ARBA" id="ARBA00022989"/>
    </source>
</evidence>
<evidence type="ECO:0000256" key="3">
    <source>
        <dbReference type="ARBA" id="ARBA00022475"/>
    </source>
</evidence>
<accession>A0A968KZC4</accession>
<feature type="transmembrane region" description="Helical" evidence="7">
    <location>
        <begin position="48"/>
        <end position="67"/>
    </location>
</feature>
<dbReference type="GO" id="GO:0005886">
    <property type="term" value="C:plasma membrane"/>
    <property type="evidence" value="ECO:0007669"/>
    <property type="project" value="UniProtKB-SubCell"/>
</dbReference>
<dbReference type="AlphaFoldDB" id="A0A968KZC4"/>
<proteinExistence type="inferred from homology"/>
<keyword evidence="5 7" id="KW-1133">Transmembrane helix</keyword>
<dbReference type="Pfam" id="PF02417">
    <property type="entry name" value="Chromate_transp"/>
    <property type="match status" value="1"/>
</dbReference>